<protein>
    <recommendedName>
        <fullName evidence="3">FP protein C-terminal domain-containing protein</fullName>
    </recommendedName>
</protein>
<sequence>MSLQRTPPKSPQKVPTPAKDTQTTASNVTQRAQKRKNGDELEFFMKKMESMYESWAKKQELKYQKILASVEDIKEQNREMKASMEFMSAKYDELLAKFEFSEKEREKHMEYVTVLENRVEHLERAARKSSIEIRNVPKHDQEKKEDLIKIVKNIATSINVDMHDTDVADIFRYNSKSSSKMPIVVEFSTTIKKEAMLDAVRKLKQESKTYLSTTHAKVDGPKEPIYISESLTAKIKKLFARARTYANDNNYKYCWSAHGFVYLRKEEGAKAVRLSSEEDLNKLAPAK</sequence>
<organism evidence="4 5">
    <name type="scientific">Mythimna separata</name>
    <name type="common">Oriental armyworm</name>
    <name type="synonym">Pseudaletia separata</name>
    <dbReference type="NCBI Taxonomy" id="271217"/>
    <lineage>
        <taxon>Eukaryota</taxon>
        <taxon>Metazoa</taxon>
        <taxon>Ecdysozoa</taxon>
        <taxon>Arthropoda</taxon>
        <taxon>Hexapoda</taxon>
        <taxon>Insecta</taxon>
        <taxon>Pterygota</taxon>
        <taxon>Neoptera</taxon>
        <taxon>Endopterygota</taxon>
        <taxon>Lepidoptera</taxon>
        <taxon>Glossata</taxon>
        <taxon>Ditrysia</taxon>
        <taxon>Noctuoidea</taxon>
        <taxon>Noctuidae</taxon>
        <taxon>Noctuinae</taxon>
        <taxon>Hadenini</taxon>
        <taxon>Mythimna</taxon>
    </lineage>
</organism>
<dbReference type="Proteomes" id="UP001231518">
    <property type="component" value="Chromosome 2"/>
</dbReference>
<feature type="compositionally biased region" description="Polar residues" evidence="2">
    <location>
        <begin position="19"/>
        <end position="31"/>
    </location>
</feature>
<keyword evidence="1" id="KW-0175">Coiled coil</keyword>
<comment type="caution">
    <text evidence="4">The sequence shown here is derived from an EMBL/GenBank/DDBJ whole genome shotgun (WGS) entry which is preliminary data.</text>
</comment>
<evidence type="ECO:0000256" key="2">
    <source>
        <dbReference type="SAM" id="MobiDB-lite"/>
    </source>
</evidence>
<feature type="coiled-coil region" evidence="1">
    <location>
        <begin position="56"/>
        <end position="132"/>
    </location>
</feature>
<feature type="domain" description="FP protein C-terminal" evidence="3">
    <location>
        <begin position="232"/>
        <end position="283"/>
    </location>
</feature>
<feature type="region of interest" description="Disordered" evidence="2">
    <location>
        <begin position="1"/>
        <end position="39"/>
    </location>
</feature>
<evidence type="ECO:0000256" key="1">
    <source>
        <dbReference type="SAM" id="Coils"/>
    </source>
</evidence>
<evidence type="ECO:0000313" key="5">
    <source>
        <dbReference type="Proteomes" id="UP001231518"/>
    </source>
</evidence>
<gene>
    <name evidence="4" type="ORF">PYW07_006856</name>
</gene>
<reference evidence="4" key="1">
    <citation type="submission" date="2023-03" db="EMBL/GenBank/DDBJ databases">
        <title>Chromosome-level genomes of two armyworms, Mythimna separata and Mythimna loreyi, provide insights into the biosynthesis and reception of sex pheromones.</title>
        <authorList>
            <person name="Zhao H."/>
        </authorList>
    </citation>
    <scope>NUCLEOTIDE SEQUENCE</scope>
    <source>
        <strain evidence="4">BeijingLab</strain>
        <tissue evidence="4">Pupa</tissue>
    </source>
</reference>
<accession>A0AAD8E103</accession>
<dbReference type="InterPro" id="IPR057251">
    <property type="entry name" value="FP_C"/>
</dbReference>
<proteinExistence type="predicted"/>
<dbReference type="AlphaFoldDB" id="A0AAD8E103"/>
<evidence type="ECO:0000259" key="3">
    <source>
        <dbReference type="Pfam" id="PF25298"/>
    </source>
</evidence>
<name>A0AAD8E103_MYTSE</name>
<keyword evidence="5" id="KW-1185">Reference proteome</keyword>
<dbReference type="Pfam" id="PF25298">
    <property type="entry name" value="Baculo_FP_2nd"/>
    <property type="match status" value="1"/>
</dbReference>
<evidence type="ECO:0000313" key="4">
    <source>
        <dbReference type="EMBL" id="KAJ8735236.1"/>
    </source>
</evidence>
<dbReference type="EMBL" id="JARGEI010000002">
    <property type="protein sequence ID" value="KAJ8735236.1"/>
    <property type="molecule type" value="Genomic_DNA"/>
</dbReference>